<organism evidence="3 4">
    <name type="scientific">Sphaerisporangium corydalis</name>
    <dbReference type="NCBI Taxonomy" id="1441875"/>
    <lineage>
        <taxon>Bacteria</taxon>
        <taxon>Bacillati</taxon>
        <taxon>Actinomycetota</taxon>
        <taxon>Actinomycetes</taxon>
        <taxon>Streptosporangiales</taxon>
        <taxon>Streptosporangiaceae</taxon>
        <taxon>Sphaerisporangium</taxon>
    </lineage>
</organism>
<keyword evidence="2" id="KW-0732">Signal</keyword>
<protein>
    <submittedName>
        <fullName evidence="3">Uncharacterized protein</fullName>
    </submittedName>
</protein>
<name>A0ABV9EIT4_9ACTN</name>
<reference evidence="4" key="1">
    <citation type="journal article" date="2019" name="Int. J. Syst. Evol. Microbiol.">
        <title>The Global Catalogue of Microorganisms (GCM) 10K type strain sequencing project: providing services to taxonomists for standard genome sequencing and annotation.</title>
        <authorList>
            <consortium name="The Broad Institute Genomics Platform"/>
            <consortium name="The Broad Institute Genome Sequencing Center for Infectious Disease"/>
            <person name="Wu L."/>
            <person name="Ma J."/>
        </authorList>
    </citation>
    <scope>NUCLEOTIDE SEQUENCE [LARGE SCALE GENOMIC DNA]</scope>
    <source>
        <strain evidence="4">CCUG 49560</strain>
    </source>
</reference>
<evidence type="ECO:0000313" key="3">
    <source>
        <dbReference type="EMBL" id="MFC4588709.1"/>
    </source>
</evidence>
<evidence type="ECO:0000313" key="4">
    <source>
        <dbReference type="Proteomes" id="UP001595891"/>
    </source>
</evidence>
<feature type="region of interest" description="Disordered" evidence="1">
    <location>
        <begin position="16"/>
        <end position="89"/>
    </location>
</feature>
<keyword evidence="4" id="KW-1185">Reference proteome</keyword>
<feature type="signal peptide" evidence="2">
    <location>
        <begin position="1"/>
        <end position="20"/>
    </location>
</feature>
<feature type="chain" id="PRO_5047460709" evidence="2">
    <location>
        <begin position="21"/>
        <end position="181"/>
    </location>
</feature>
<comment type="caution">
    <text evidence="3">The sequence shown here is derived from an EMBL/GenBank/DDBJ whole genome shotgun (WGS) entry which is preliminary data.</text>
</comment>
<feature type="compositionally biased region" description="Basic and acidic residues" evidence="1">
    <location>
        <begin position="48"/>
        <end position="65"/>
    </location>
</feature>
<feature type="compositionally biased region" description="Low complexity" evidence="1">
    <location>
        <begin position="30"/>
        <end position="44"/>
    </location>
</feature>
<proteinExistence type="predicted"/>
<evidence type="ECO:0000256" key="1">
    <source>
        <dbReference type="SAM" id="MobiDB-lite"/>
    </source>
</evidence>
<dbReference type="EMBL" id="JBHSFN010000013">
    <property type="protein sequence ID" value="MFC4588709.1"/>
    <property type="molecule type" value="Genomic_DNA"/>
</dbReference>
<dbReference type="RefSeq" id="WP_262842337.1">
    <property type="nucleotide sequence ID" value="NZ_JANZYP010000010.1"/>
</dbReference>
<dbReference type="Proteomes" id="UP001595891">
    <property type="component" value="Unassembled WGS sequence"/>
</dbReference>
<sequence length="181" mass="18982">MRRTLVAAALLALAAGCGQSPPTSGVASVQGTKTPAQATATPTGSSDPEEKSRKFAACMREHGVEMPDPEADGGRMRITIPKGIGKDKMDKAMEACRALGPMGEKRGPVPPEEQERLRAFVKCMRDNGVDLPDPDFTDGGGVRIGGPNSKIKPDDPVFKKADEACRDKLGGPLKAGESPRG</sequence>
<feature type="compositionally biased region" description="Basic and acidic residues" evidence="1">
    <location>
        <begin position="151"/>
        <end position="169"/>
    </location>
</feature>
<accession>A0ABV9EIT4</accession>
<feature type="compositionally biased region" description="Polar residues" evidence="1">
    <location>
        <begin position="20"/>
        <end position="29"/>
    </location>
</feature>
<evidence type="ECO:0000256" key="2">
    <source>
        <dbReference type="SAM" id="SignalP"/>
    </source>
</evidence>
<dbReference type="PROSITE" id="PS51257">
    <property type="entry name" value="PROKAR_LIPOPROTEIN"/>
    <property type="match status" value="1"/>
</dbReference>
<gene>
    <name evidence="3" type="ORF">ACFO8L_21655</name>
</gene>
<feature type="region of interest" description="Disordered" evidence="1">
    <location>
        <begin position="128"/>
        <end position="181"/>
    </location>
</feature>